<keyword evidence="3" id="KW-1185">Reference proteome</keyword>
<dbReference type="Gene3D" id="1.10.10.60">
    <property type="entry name" value="Homeodomain-like"/>
    <property type="match status" value="1"/>
</dbReference>
<feature type="compositionally biased region" description="Polar residues" evidence="1">
    <location>
        <begin position="121"/>
        <end position="136"/>
    </location>
</feature>
<sequence length="136" mass="16118">MATVKREKMLDEDNLVEVDEIEIKIDIKNWPCWTEEENAALVEVVDEYCLDWDRIKAEASARLGDRKANTLCHHFRDTYPEKYEEWREANSVKWTEKEHGADYKKILKTEKKVLGHRTAKRSQNQAPQELQTITKQ</sequence>
<dbReference type="InterPro" id="IPR009057">
    <property type="entry name" value="Homeodomain-like_sf"/>
</dbReference>
<dbReference type="Proteomes" id="UP001165122">
    <property type="component" value="Unassembled WGS sequence"/>
</dbReference>
<comment type="caution">
    <text evidence="2">The sequence shown here is derived from an EMBL/GenBank/DDBJ whole genome shotgun (WGS) entry which is preliminary data.</text>
</comment>
<name>A0A9W7L0G7_9STRA</name>
<organism evidence="2 3">
    <name type="scientific">Triparma laevis f. longispina</name>
    <dbReference type="NCBI Taxonomy" id="1714387"/>
    <lineage>
        <taxon>Eukaryota</taxon>
        <taxon>Sar</taxon>
        <taxon>Stramenopiles</taxon>
        <taxon>Ochrophyta</taxon>
        <taxon>Bolidophyceae</taxon>
        <taxon>Parmales</taxon>
        <taxon>Triparmaceae</taxon>
        <taxon>Triparma</taxon>
    </lineage>
</organism>
<dbReference type="Pfam" id="PF13921">
    <property type="entry name" value="Myb_DNA-bind_6"/>
    <property type="match status" value="1"/>
</dbReference>
<reference evidence="3" key="1">
    <citation type="journal article" date="2023" name="Commun. Biol.">
        <title>Genome analysis of Parmales, the sister group of diatoms, reveals the evolutionary specialization of diatoms from phago-mixotrophs to photoautotrophs.</title>
        <authorList>
            <person name="Ban H."/>
            <person name="Sato S."/>
            <person name="Yoshikawa S."/>
            <person name="Yamada K."/>
            <person name="Nakamura Y."/>
            <person name="Ichinomiya M."/>
            <person name="Sato N."/>
            <person name="Blanc-Mathieu R."/>
            <person name="Endo H."/>
            <person name="Kuwata A."/>
            <person name="Ogata H."/>
        </authorList>
    </citation>
    <scope>NUCLEOTIDE SEQUENCE [LARGE SCALE GENOMIC DNA]</scope>
    <source>
        <strain evidence="3">NIES 3700</strain>
    </source>
</reference>
<feature type="region of interest" description="Disordered" evidence="1">
    <location>
        <begin position="115"/>
        <end position="136"/>
    </location>
</feature>
<evidence type="ECO:0000313" key="3">
    <source>
        <dbReference type="Proteomes" id="UP001165122"/>
    </source>
</evidence>
<dbReference type="AlphaFoldDB" id="A0A9W7L0G7"/>
<evidence type="ECO:0008006" key="4">
    <source>
        <dbReference type="Google" id="ProtNLM"/>
    </source>
</evidence>
<proteinExistence type="predicted"/>
<dbReference type="EMBL" id="BRXW01000310">
    <property type="protein sequence ID" value="GMI17900.1"/>
    <property type="molecule type" value="Genomic_DNA"/>
</dbReference>
<gene>
    <name evidence="2" type="ORF">TrLO_g1392</name>
</gene>
<dbReference type="SUPFAM" id="SSF46689">
    <property type="entry name" value="Homeodomain-like"/>
    <property type="match status" value="1"/>
</dbReference>
<evidence type="ECO:0000313" key="2">
    <source>
        <dbReference type="EMBL" id="GMI17900.1"/>
    </source>
</evidence>
<evidence type="ECO:0000256" key="1">
    <source>
        <dbReference type="SAM" id="MobiDB-lite"/>
    </source>
</evidence>
<protein>
    <recommendedName>
        <fullName evidence="4">Myb-like domain-containing protein</fullName>
    </recommendedName>
</protein>
<accession>A0A9W7L0G7</accession>